<dbReference type="AlphaFoldDB" id="A0A923IXV9"/>
<keyword evidence="2" id="KW-1185">Reference proteome</keyword>
<reference evidence="1" key="1">
    <citation type="submission" date="2020-08" db="EMBL/GenBank/DDBJ databases">
        <title>Sequencing the genomes of 1000 actinobacteria strains.</title>
        <authorList>
            <person name="Klenk H.-P."/>
        </authorList>
    </citation>
    <scope>NUCLEOTIDE SEQUENCE</scope>
    <source>
        <strain evidence="1">DSM 10695</strain>
    </source>
</reference>
<name>A0A923IXV9_9ACTO</name>
<proteinExistence type="predicted"/>
<dbReference type="EMBL" id="JACHMK010000001">
    <property type="protein sequence ID" value="MBB6333726.1"/>
    <property type="molecule type" value="Genomic_DNA"/>
</dbReference>
<comment type="caution">
    <text evidence="1">The sequence shown here is derived from an EMBL/GenBank/DDBJ whole genome shotgun (WGS) entry which is preliminary data.</text>
</comment>
<dbReference type="Proteomes" id="UP000617426">
    <property type="component" value="Unassembled WGS sequence"/>
</dbReference>
<dbReference type="SUPFAM" id="SSF140453">
    <property type="entry name" value="EsxAB dimer-like"/>
    <property type="match status" value="1"/>
</dbReference>
<accession>A0A923IXV9</accession>
<organism evidence="1 2">
    <name type="scientific">Schaalia hyovaginalis</name>
    <dbReference type="NCBI Taxonomy" id="29316"/>
    <lineage>
        <taxon>Bacteria</taxon>
        <taxon>Bacillati</taxon>
        <taxon>Actinomycetota</taxon>
        <taxon>Actinomycetes</taxon>
        <taxon>Actinomycetales</taxon>
        <taxon>Actinomycetaceae</taxon>
        <taxon>Schaalia</taxon>
    </lineage>
</organism>
<dbReference type="RefSeq" id="WP_184451404.1">
    <property type="nucleotide sequence ID" value="NZ_JACHMK010000001.1"/>
</dbReference>
<sequence length="92" mass="10023">MNTIAINTELLRAQAKAMSATAETLDGTTIPAAVDLGRSTASLSKVLSDLDQRAKKLAEAVRSFSTNLTQTANDFESHEDRLLEHLRSHSIR</sequence>
<gene>
    <name evidence="1" type="ORF">HD592_000291</name>
</gene>
<dbReference type="InterPro" id="IPR036689">
    <property type="entry name" value="ESAT-6-like_sf"/>
</dbReference>
<evidence type="ECO:0000313" key="1">
    <source>
        <dbReference type="EMBL" id="MBB6333726.1"/>
    </source>
</evidence>
<evidence type="ECO:0000313" key="2">
    <source>
        <dbReference type="Proteomes" id="UP000617426"/>
    </source>
</evidence>
<protein>
    <submittedName>
        <fullName evidence="1">Uncharacterized protein YukE</fullName>
    </submittedName>
</protein>